<evidence type="ECO:0000256" key="1">
    <source>
        <dbReference type="SAM" id="MobiDB-lite"/>
    </source>
</evidence>
<organism evidence="3 4">
    <name type="scientific">Clunio marinus</name>
    <dbReference type="NCBI Taxonomy" id="568069"/>
    <lineage>
        <taxon>Eukaryota</taxon>
        <taxon>Metazoa</taxon>
        <taxon>Ecdysozoa</taxon>
        <taxon>Arthropoda</taxon>
        <taxon>Hexapoda</taxon>
        <taxon>Insecta</taxon>
        <taxon>Pterygota</taxon>
        <taxon>Neoptera</taxon>
        <taxon>Endopterygota</taxon>
        <taxon>Diptera</taxon>
        <taxon>Nematocera</taxon>
        <taxon>Chironomoidea</taxon>
        <taxon>Chironomidae</taxon>
        <taxon>Clunio</taxon>
    </lineage>
</organism>
<evidence type="ECO:0000313" key="3">
    <source>
        <dbReference type="EMBL" id="CRL01546.1"/>
    </source>
</evidence>
<protein>
    <submittedName>
        <fullName evidence="3">CLUMA_CG014671, isoform A</fullName>
    </submittedName>
</protein>
<accession>A0A1J1IP88</accession>
<keyword evidence="2" id="KW-1133">Transmembrane helix</keyword>
<gene>
    <name evidence="3" type="ORF">CLUMA_CG014671</name>
</gene>
<feature type="transmembrane region" description="Helical" evidence="2">
    <location>
        <begin position="67"/>
        <end position="92"/>
    </location>
</feature>
<dbReference type="EMBL" id="CVRI01000055">
    <property type="protein sequence ID" value="CRL01546.1"/>
    <property type="molecule type" value="Genomic_DNA"/>
</dbReference>
<name>A0A1J1IP88_9DIPT</name>
<feature type="transmembrane region" description="Helical" evidence="2">
    <location>
        <begin position="130"/>
        <end position="155"/>
    </location>
</feature>
<feature type="transmembrane region" description="Helical" evidence="2">
    <location>
        <begin position="21"/>
        <end position="47"/>
    </location>
</feature>
<keyword evidence="2" id="KW-0812">Transmembrane</keyword>
<keyword evidence="4" id="KW-1185">Reference proteome</keyword>
<keyword evidence="2" id="KW-0472">Membrane</keyword>
<feature type="region of interest" description="Disordered" evidence="1">
    <location>
        <begin position="184"/>
        <end position="205"/>
    </location>
</feature>
<reference evidence="3 4" key="1">
    <citation type="submission" date="2015-04" db="EMBL/GenBank/DDBJ databases">
        <authorList>
            <person name="Syromyatnikov M.Y."/>
            <person name="Popov V.N."/>
        </authorList>
    </citation>
    <scope>NUCLEOTIDE SEQUENCE [LARGE SCALE GENOMIC DNA]</scope>
</reference>
<sequence>MDLKLKKFLIFMSLEKGGSIIGWFTMMFGVLLGMYSIRLIILSTIYYIDTYDTRVTDPEVISTERMIALTTIVLASIYFVYSIASIAAGSLLMDSVKKSTNKHMKLVMVILAIGIFFSAIQIIISFVGIVGIGVFAIGGIIVGIIILCLHTYAIICVHSLNDLFKNEELGRMQINHVQFQQPNTFQQHPSTPQLSSSQQPEFQGK</sequence>
<evidence type="ECO:0000313" key="4">
    <source>
        <dbReference type="Proteomes" id="UP000183832"/>
    </source>
</evidence>
<dbReference type="AlphaFoldDB" id="A0A1J1IP88"/>
<evidence type="ECO:0000256" key="2">
    <source>
        <dbReference type="SAM" id="Phobius"/>
    </source>
</evidence>
<dbReference type="Proteomes" id="UP000183832">
    <property type="component" value="Unassembled WGS sequence"/>
</dbReference>
<proteinExistence type="predicted"/>
<feature type="compositionally biased region" description="Low complexity" evidence="1">
    <location>
        <begin position="186"/>
        <end position="205"/>
    </location>
</feature>
<feature type="transmembrane region" description="Helical" evidence="2">
    <location>
        <begin position="104"/>
        <end position="124"/>
    </location>
</feature>